<dbReference type="AlphaFoldDB" id="A0A1H0DU28"/>
<dbReference type="RefSeq" id="WP_074611348.1">
    <property type="nucleotide sequence ID" value="NZ_FNGY01000009.1"/>
</dbReference>
<evidence type="ECO:0008006" key="4">
    <source>
        <dbReference type="Google" id="ProtNLM"/>
    </source>
</evidence>
<feature type="signal peptide" evidence="1">
    <location>
        <begin position="1"/>
        <end position="20"/>
    </location>
</feature>
<keyword evidence="3" id="KW-1185">Reference proteome</keyword>
<feature type="chain" id="PRO_5010285252" description="Adhesin domain-containing protein" evidence="1">
    <location>
        <begin position="21"/>
        <end position="439"/>
    </location>
</feature>
<dbReference type="OrthoDB" id="1117657at2"/>
<reference evidence="3" key="1">
    <citation type="submission" date="2016-10" db="EMBL/GenBank/DDBJ databases">
        <authorList>
            <person name="Varghese N."/>
            <person name="Submissions S."/>
        </authorList>
    </citation>
    <scope>NUCLEOTIDE SEQUENCE [LARGE SCALE GENOMIC DNA]</scope>
    <source>
        <strain evidence="3">DSM 19110</strain>
    </source>
</reference>
<keyword evidence="1" id="KW-0732">Signal</keyword>
<protein>
    <recommendedName>
        <fullName evidence="4">Adhesin domain-containing protein</fullName>
    </recommendedName>
</protein>
<organism evidence="2 3">
    <name type="scientific">Pedobacter steynii</name>
    <dbReference type="NCBI Taxonomy" id="430522"/>
    <lineage>
        <taxon>Bacteria</taxon>
        <taxon>Pseudomonadati</taxon>
        <taxon>Bacteroidota</taxon>
        <taxon>Sphingobacteriia</taxon>
        <taxon>Sphingobacteriales</taxon>
        <taxon>Sphingobacteriaceae</taxon>
        <taxon>Pedobacter</taxon>
    </lineage>
</organism>
<dbReference type="Proteomes" id="UP000183200">
    <property type="component" value="Unassembled WGS sequence"/>
</dbReference>
<proteinExistence type="predicted"/>
<sequence length="439" mass="47699">MKKLIWGVMSLVLATNFAQAQSNGWEGNKGVKLAILTPLRIDLQTAPISPEPLPVPLDGAQEGVQDDQSDPVRTKTFSKSFAMGASDKLNLSNKYGDVLIKIWDKREVRVDVEIKAYSSQNGEAQRLLDETTIEAGKTGDLISFKTNMGNRDGNYGSRVRNGKIVWKREVKVNYVVYMPTSNCLSMSTQYGNMTMGNFSGPLYAKVQYGNFTAGNLNSNNNYISVQYGKADVEEVNVATIKQQYGSGLTIGTVGTLDLNAQYVGVNIQKIRGNATVKQQYGSGLTIGSVDNLELDVQYANVTLGTINGNANVKQQYNNISISSVNKLNLKAEYANVKLGSLKGDGSFKLSYNKLNIDNVGAGCRNLSIDADYAGVALGFGTGYHADFDLKTEYGKFKPGPAVYRTVQDEDNKKQYSGKIGNGGASKINIKTDYGSVTFN</sequence>
<accession>A0A1H0DU28</accession>
<dbReference type="EMBL" id="FNGY01000009">
    <property type="protein sequence ID" value="SDN73660.1"/>
    <property type="molecule type" value="Genomic_DNA"/>
</dbReference>
<evidence type="ECO:0000313" key="2">
    <source>
        <dbReference type="EMBL" id="SDN73660.1"/>
    </source>
</evidence>
<name>A0A1H0DU28_9SPHI</name>
<gene>
    <name evidence="2" type="ORF">SAMN05421820_109103</name>
</gene>
<evidence type="ECO:0000313" key="3">
    <source>
        <dbReference type="Proteomes" id="UP000183200"/>
    </source>
</evidence>
<evidence type="ECO:0000256" key="1">
    <source>
        <dbReference type="SAM" id="SignalP"/>
    </source>
</evidence>